<evidence type="ECO:0000313" key="1">
    <source>
        <dbReference type="EnsemblMetazoa" id="LLOJ002564-PA"/>
    </source>
</evidence>
<dbReference type="EMBL" id="AJWK01008435">
    <property type="status" value="NOT_ANNOTATED_CDS"/>
    <property type="molecule type" value="Genomic_DNA"/>
</dbReference>
<sequence length="302" mass="34123">MNEKSKNHSLKRKLISEFGGTSTGVLDLEEEKKKKTSRKGEYSLHEEASIKVPKEGHFVIFHMEVRSLAESQNGDCVEMMELLNALLACLTVMRTAGQGVQVVGINVEWHKGESIECGRVDDGHVVGCLYAHGGNIRSSTTAHVDSLTAEDALPDGLNELSFVQKLQQEETIPTSDVDCIGFANSLHGIILPVNALNFKAPGSEDVANFLCVLVVVEESVRDEENFRDVVPKRQKFSSKRRREREISTHFLKNSVSASRECWRYSCPWTFDEEIKKRFRLTILLLWNVNTNWMETFMGFLSR</sequence>
<accession>A0A1B0CDZ4</accession>
<protein>
    <submittedName>
        <fullName evidence="1">Uncharacterized protein</fullName>
    </submittedName>
</protein>
<organism evidence="1 2">
    <name type="scientific">Lutzomyia longipalpis</name>
    <name type="common">Sand fly</name>
    <dbReference type="NCBI Taxonomy" id="7200"/>
    <lineage>
        <taxon>Eukaryota</taxon>
        <taxon>Metazoa</taxon>
        <taxon>Ecdysozoa</taxon>
        <taxon>Arthropoda</taxon>
        <taxon>Hexapoda</taxon>
        <taxon>Insecta</taxon>
        <taxon>Pterygota</taxon>
        <taxon>Neoptera</taxon>
        <taxon>Endopterygota</taxon>
        <taxon>Diptera</taxon>
        <taxon>Nematocera</taxon>
        <taxon>Psychodoidea</taxon>
        <taxon>Psychodidae</taxon>
        <taxon>Lutzomyia</taxon>
        <taxon>Lutzomyia</taxon>
    </lineage>
</organism>
<dbReference type="EnsemblMetazoa" id="LLOJ002564-RA">
    <property type="protein sequence ID" value="LLOJ002564-PA"/>
    <property type="gene ID" value="LLOJ002564"/>
</dbReference>
<proteinExistence type="predicted"/>
<name>A0A1B0CDZ4_LUTLO</name>
<dbReference type="AlphaFoldDB" id="A0A1B0CDZ4"/>
<dbReference type="EMBL" id="AJWK01008436">
    <property type="status" value="NOT_ANNOTATED_CDS"/>
    <property type="molecule type" value="Genomic_DNA"/>
</dbReference>
<dbReference type="EMBL" id="AJWK01008437">
    <property type="status" value="NOT_ANNOTATED_CDS"/>
    <property type="molecule type" value="Genomic_DNA"/>
</dbReference>
<reference evidence="1" key="1">
    <citation type="submission" date="2020-05" db="UniProtKB">
        <authorList>
            <consortium name="EnsemblMetazoa"/>
        </authorList>
    </citation>
    <scope>IDENTIFICATION</scope>
    <source>
        <strain evidence="1">Jacobina</strain>
    </source>
</reference>
<dbReference type="VEuPathDB" id="VectorBase:LLOJ002564"/>
<evidence type="ECO:0000313" key="2">
    <source>
        <dbReference type="Proteomes" id="UP000092461"/>
    </source>
</evidence>
<dbReference type="Proteomes" id="UP000092461">
    <property type="component" value="Unassembled WGS sequence"/>
</dbReference>
<keyword evidence="2" id="KW-1185">Reference proteome</keyword>